<feature type="transmembrane region" description="Helical" evidence="1">
    <location>
        <begin position="12"/>
        <end position="33"/>
    </location>
</feature>
<evidence type="ECO:0000313" key="2">
    <source>
        <dbReference type="EMBL" id="MCL1127763.1"/>
    </source>
</evidence>
<accession>A0ABT0LJA9</accession>
<feature type="transmembrane region" description="Helical" evidence="1">
    <location>
        <begin position="53"/>
        <end position="75"/>
    </location>
</feature>
<name>A0ABT0LJA9_9GAMM</name>
<sequence length="147" mass="16861">MKLMKNKKTEKLKEVFCFLIGTVIFLFFAYMSIGFLDVYNSVGEASRIKVGGLLNNISVWVLSGFFFFVLFCLLYKIIQNKVIWLPIGTFLLIFSITGGIIGLVLDSMTREKVKELGYQECRNEAYFSRNASYKIFVLSQADCEVKK</sequence>
<keyword evidence="3" id="KW-1185">Reference proteome</keyword>
<comment type="caution">
    <text evidence="2">The sequence shown here is derived from an EMBL/GenBank/DDBJ whole genome shotgun (WGS) entry which is preliminary data.</text>
</comment>
<feature type="transmembrane region" description="Helical" evidence="1">
    <location>
        <begin position="82"/>
        <end position="105"/>
    </location>
</feature>
<dbReference type="EMBL" id="JAKIKS010000208">
    <property type="protein sequence ID" value="MCL1127763.1"/>
    <property type="molecule type" value="Genomic_DNA"/>
</dbReference>
<evidence type="ECO:0000313" key="3">
    <source>
        <dbReference type="Proteomes" id="UP001203423"/>
    </source>
</evidence>
<keyword evidence="1" id="KW-0812">Transmembrane</keyword>
<protein>
    <submittedName>
        <fullName evidence="2">Uncharacterized protein</fullName>
    </submittedName>
</protein>
<dbReference type="Proteomes" id="UP001203423">
    <property type="component" value="Unassembled WGS sequence"/>
</dbReference>
<gene>
    <name evidence="2" type="ORF">L2764_25680</name>
</gene>
<organism evidence="2 3">
    <name type="scientific">Shewanella surugensis</name>
    <dbReference type="NCBI Taxonomy" id="212020"/>
    <lineage>
        <taxon>Bacteria</taxon>
        <taxon>Pseudomonadati</taxon>
        <taxon>Pseudomonadota</taxon>
        <taxon>Gammaproteobacteria</taxon>
        <taxon>Alteromonadales</taxon>
        <taxon>Shewanellaceae</taxon>
        <taxon>Shewanella</taxon>
    </lineage>
</organism>
<evidence type="ECO:0000256" key="1">
    <source>
        <dbReference type="SAM" id="Phobius"/>
    </source>
</evidence>
<keyword evidence="1" id="KW-1133">Transmembrane helix</keyword>
<reference evidence="2 3" key="1">
    <citation type="submission" date="2022-01" db="EMBL/GenBank/DDBJ databases">
        <title>Whole genome-based taxonomy of the Shewanellaceae.</title>
        <authorList>
            <person name="Martin-Rodriguez A.J."/>
        </authorList>
    </citation>
    <scope>NUCLEOTIDE SEQUENCE [LARGE SCALE GENOMIC DNA]</scope>
    <source>
        <strain evidence="2 3">DSM 17177</strain>
    </source>
</reference>
<keyword evidence="1" id="KW-0472">Membrane</keyword>
<proteinExistence type="predicted"/>
<dbReference type="RefSeq" id="WP_248943197.1">
    <property type="nucleotide sequence ID" value="NZ_JAKIKS010000208.1"/>
</dbReference>